<accession>A0A347UFN8</accession>
<proteinExistence type="predicted"/>
<dbReference type="AlphaFoldDB" id="A0A347UFN8"/>
<reference evidence="1 2" key="1">
    <citation type="submission" date="2018-09" db="EMBL/GenBank/DDBJ databases">
        <title>Profundibacter amoris BAR1 gen. nov., sp. nov., a new member of the Roseobacter clade isolated at Lokis Castle Vent Field on the Arctic Mid-Oceanic Ridge.</title>
        <authorList>
            <person name="Le Moine Bauer S."/>
            <person name="Sjoeberg A.G."/>
            <person name="L'Haridon S."/>
            <person name="Stokke R."/>
            <person name="Roalkvam I."/>
            <person name="Steen I.H."/>
            <person name="Dahle H."/>
        </authorList>
    </citation>
    <scope>NUCLEOTIDE SEQUENCE [LARGE SCALE GENOMIC DNA]</scope>
    <source>
        <strain evidence="1 2">BAR1</strain>
    </source>
</reference>
<dbReference type="KEGG" id="pamo:BAR1_06815"/>
<dbReference type="GO" id="GO:0016853">
    <property type="term" value="F:isomerase activity"/>
    <property type="evidence" value="ECO:0007669"/>
    <property type="project" value="UniProtKB-KW"/>
</dbReference>
<gene>
    <name evidence="1" type="ORF">BAR1_06815</name>
</gene>
<dbReference type="EMBL" id="CP032125">
    <property type="protein sequence ID" value="AXX97666.1"/>
    <property type="molecule type" value="Genomic_DNA"/>
</dbReference>
<organism evidence="1 2">
    <name type="scientific">Profundibacter amoris</name>
    <dbReference type="NCBI Taxonomy" id="2171755"/>
    <lineage>
        <taxon>Bacteria</taxon>
        <taxon>Pseudomonadati</taxon>
        <taxon>Pseudomonadota</taxon>
        <taxon>Alphaproteobacteria</taxon>
        <taxon>Rhodobacterales</taxon>
        <taxon>Paracoccaceae</taxon>
        <taxon>Profundibacter</taxon>
    </lineage>
</organism>
<keyword evidence="2" id="KW-1185">Reference proteome</keyword>
<keyword evidence="1" id="KW-0413">Isomerase</keyword>
<evidence type="ECO:0000313" key="1">
    <source>
        <dbReference type="EMBL" id="AXX97666.1"/>
    </source>
</evidence>
<dbReference type="Proteomes" id="UP000261704">
    <property type="component" value="Chromosome"/>
</dbReference>
<protein>
    <submittedName>
        <fullName evidence="1">N-(5'-phosphoribosyl)anthranilate isomerase</fullName>
    </submittedName>
</protein>
<evidence type="ECO:0000313" key="2">
    <source>
        <dbReference type="Proteomes" id="UP000261704"/>
    </source>
</evidence>
<dbReference type="OrthoDB" id="7867818at2"/>
<name>A0A347UFN8_9RHOB</name>
<sequence length="76" mass="8906">MTYYSSPLTPELWLQDMFASKAVQRGEVIRRKARDIERFVGMDLFRTELQRRGFRAVENAGQIIVFCNQEAVRPIV</sequence>
<dbReference type="RefSeq" id="WP_118942323.1">
    <property type="nucleotide sequence ID" value="NZ_CP032125.1"/>
</dbReference>